<dbReference type="Pfam" id="PF07249">
    <property type="entry name" value="Cerato-platanin"/>
    <property type="match status" value="1"/>
</dbReference>
<evidence type="ECO:0000256" key="4">
    <source>
        <dbReference type="SAM" id="MobiDB-lite"/>
    </source>
</evidence>
<dbReference type="GO" id="GO:0005576">
    <property type="term" value="C:extracellular region"/>
    <property type="evidence" value="ECO:0007669"/>
    <property type="project" value="UniProtKB-SubCell"/>
</dbReference>
<evidence type="ECO:0000256" key="2">
    <source>
        <dbReference type="ARBA" id="ARBA00010421"/>
    </source>
</evidence>
<keyword evidence="5" id="KW-0732">Signal</keyword>
<gene>
    <name evidence="6" type="ORF">NKR23_g259</name>
</gene>
<comment type="subcellular location">
    <subcellularLocation>
        <location evidence="1">Secreted</location>
    </subcellularLocation>
</comment>
<dbReference type="EMBL" id="JANBVO010000001">
    <property type="protein sequence ID" value="KAJ9157464.1"/>
    <property type="molecule type" value="Genomic_DNA"/>
</dbReference>
<feature type="signal peptide" evidence="5">
    <location>
        <begin position="1"/>
        <end position="18"/>
    </location>
</feature>
<name>A0AA38VXG7_9PEZI</name>
<feature type="region of interest" description="Disordered" evidence="4">
    <location>
        <begin position="214"/>
        <end position="240"/>
    </location>
</feature>
<keyword evidence="7" id="KW-1185">Reference proteome</keyword>
<sequence length="305" mass="31807">MYSSILISLLAIAAPAVADSVSVTPHDSYSSSVGVLGCKINTNRVAYWPGSVDCNKICIKLSYEDRSVHLLRIDQSGGAHDISYDAWNYLQTGQSATSDPITGGGVDMEYEEVDASECASLINTDGNKLPLSASNSINYVASCISDSSSWVGSNYVLYNIVDSICAWGYDETCTLNLDESNQPTCPHTLGLVTPLTGDSVYNIEYGTGAVVDASTGQVSSKTRRSANSTSSGNSPYRSFPHGNSPYSNSSYGNSPYSNSSYGNSSCGNSSYSYSRAVSGAVVGAQMPAGLALVSGAVAAAVLALI</sequence>
<dbReference type="Proteomes" id="UP001174694">
    <property type="component" value="Unassembled WGS sequence"/>
</dbReference>
<protein>
    <submittedName>
        <fullName evidence="6">Cerato-platanin</fullName>
    </submittedName>
</protein>
<evidence type="ECO:0000313" key="6">
    <source>
        <dbReference type="EMBL" id="KAJ9157464.1"/>
    </source>
</evidence>
<evidence type="ECO:0000256" key="3">
    <source>
        <dbReference type="ARBA" id="ARBA00022525"/>
    </source>
</evidence>
<evidence type="ECO:0000256" key="1">
    <source>
        <dbReference type="ARBA" id="ARBA00004613"/>
    </source>
</evidence>
<dbReference type="InterPro" id="IPR010829">
    <property type="entry name" value="Cerato-platanin"/>
</dbReference>
<feature type="compositionally biased region" description="Polar residues" evidence="4">
    <location>
        <begin position="214"/>
        <end position="236"/>
    </location>
</feature>
<comment type="caution">
    <text evidence="6">The sequence shown here is derived from an EMBL/GenBank/DDBJ whole genome shotgun (WGS) entry which is preliminary data.</text>
</comment>
<evidence type="ECO:0000256" key="5">
    <source>
        <dbReference type="SAM" id="SignalP"/>
    </source>
</evidence>
<proteinExistence type="inferred from homology"/>
<evidence type="ECO:0000313" key="7">
    <source>
        <dbReference type="Proteomes" id="UP001174694"/>
    </source>
</evidence>
<dbReference type="PANTHER" id="PTHR38850">
    <property type="entry name" value="CERATO-PLATANIN"/>
    <property type="match status" value="1"/>
</dbReference>
<reference evidence="6" key="1">
    <citation type="submission" date="2022-07" db="EMBL/GenBank/DDBJ databases">
        <title>Fungi with potential for degradation of polypropylene.</title>
        <authorList>
            <person name="Gostincar C."/>
        </authorList>
    </citation>
    <scope>NUCLEOTIDE SEQUENCE</scope>
    <source>
        <strain evidence="6">EXF-13308</strain>
    </source>
</reference>
<comment type="similarity">
    <text evidence="2">Belongs to the cerato-platanin family.</text>
</comment>
<dbReference type="PANTHER" id="PTHR38850:SF2">
    <property type="entry name" value="CERATO-PLATANIN"/>
    <property type="match status" value="1"/>
</dbReference>
<dbReference type="Gene3D" id="2.40.40.10">
    <property type="entry name" value="RlpA-like domain"/>
    <property type="match status" value="1"/>
</dbReference>
<dbReference type="AlphaFoldDB" id="A0AA38VXG7"/>
<feature type="chain" id="PRO_5041354123" evidence="5">
    <location>
        <begin position="19"/>
        <end position="305"/>
    </location>
</feature>
<organism evidence="6 7">
    <name type="scientific">Pleurostoma richardsiae</name>
    <dbReference type="NCBI Taxonomy" id="41990"/>
    <lineage>
        <taxon>Eukaryota</taxon>
        <taxon>Fungi</taxon>
        <taxon>Dikarya</taxon>
        <taxon>Ascomycota</taxon>
        <taxon>Pezizomycotina</taxon>
        <taxon>Sordariomycetes</taxon>
        <taxon>Sordariomycetidae</taxon>
        <taxon>Calosphaeriales</taxon>
        <taxon>Pleurostomataceae</taxon>
        <taxon>Pleurostoma</taxon>
    </lineage>
</organism>
<accession>A0AA38VXG7</accession>
<dbReference type="InterPro" id="IPR036908">
    <property type="entry name" value="RlpA-like_sf"/>
</dbReference>
<keyword evidence="3" id="KW-0964">Secreted</keyword>